<comment type="caution">
    <text evidence="2">The sequence shown here is derived from an EMBL/GenBank/DDBJ whole genome shotgun (WGS) entry which is preliminary data.</text>
</comment>
<dbReference type="SMART" id="SM00347">
    <property type="entry name" value="HTH_MARR"/>
    <property type="match status" value="1"/>
</dbReference>
<dbReference type="InterPro" id="IPR052526">
    <property type="entry name" value="HTH-type_Bedaq_tolerance"/>
</dbReference>
<dbReference type="PANTHER" id="PTHR39515">
    <property type="entry name" value="CONSERVED PROTEIN"/>
    <property type="match status" value="1"/>
</dbReference>
<evidence type="ECO:0000313" key="3">
    <source>
        <dbReference type="Proteomes" id="UP000030982"/>
    </source>
</evidence>
<dbReference type="OrthoDB" id="9804055at2"/>
<dbReference type="InterPro" id="IPR036390">
    <property type="entry name" value="WH_DNA-bd_sf"/>
</dbReference>
<dbReference type="InterPro" id="IPR036388">
    <property type="entry name" value="WH-like_DNA-bd_sf"/>
</dbReference>
<evidence type="ECO:0000259" key="1">
    <source>
        <dbReference type="PROSITE" id="PS50995"/>
    </source>
</evidence>
<accession>A0A0B2AHN6</accession>
<dbReference type="Pfam" id="PF12802">
    <property type="entry name" value="MarR_2"/>
    <property type="match status" value="1"/>
</dbReference>
<protein>
    <submittedName>
        <fullName evidence="2">MarR family transcriptional regulator</fullName>
    </submittedName>
</protein>
<name>A0A0B2AHN6_9MICC</name>
<keyword evidence="3" id="KW-1185">Reference proteome</keyword>
<dbReference type="Proteomes" id="UP000030982">
    <property type="component" value="Unassembled WGS sequence"/>
</dbReference>
<dbReference type="PROSITE" id="PS50995">
    <property type="entry name" value="HTH_MARR_2"/>
    <property type="match status" value="1"/>
</dbReference>
<dbReference type="Gene3D" id="1.10.10.10">
    <property type="entry name" value="Winged helix-like DNA-binding domain superfamily/Winged helix DNA-binding domain"/>
    <property type="match status" value="1"/>
</dbReference>
<sequence length="152" mass="16473">MTTPATTSDTEAVPDLGELAVELRVAIMRTSRVLRTQAGSDVVTPGQTTVLGLLAKRGPQTMRQLADAERVQAPSMTRTVNALSAQNLVERTENPTDGRQVVVSLTPQGAAVLEESRSLRSEWLASRLEGLPERDRAVMHRAAEILVEMSAR</sequence>
<dbReference type="SUPFAM" id="SSF46785">
    <property type="entry name" value="Winged helix' DNA-binding domain"/>
    <property type="match status" value="1"/>
</dbReference>
<organism evidence="2 3">
    <name type="scientific">Sinomonas humi</name>
    <dbReference type="NCBI Taxonomy" id="1338436"/>
    <lineage>
        <taxon>Bacteria</taxon>
        <taxon>Bacillati</taxon>
        <taxon>Actinomycetota</taxon>
        <taxon>Actinomycetes</taxon>
        <taxon>Micrococcales</taxon>
        <taxon>Micrococcaceae</taxon>
        <taxon>Sinomonas</taxon>
    </lineage>
</organism>
<dbReference type="RefSeq" id="WP_043123738.1">
    <property type="nucleotide sequence ID" value="NZ_JTDL01000113.1"/>
</dbReference>
<dbReference type="InterPro" id="IPR000835">
    <property type="entry name" value="HTH_MarR-typ"/>
</dbReference>
<gene>
    <name evidence="2" type="ORF">LK10_11430</name>
</gene>
<dbReference type="EMBL" id="JTDL01000113">
    <property type="protein sequence ID" value="KHL02773.1"/>
    <property type="molecule type" value="Genomic_DNA"/>
</dbReference>
<dbReference type="PANTHER" id="PTHR39515:SF2">
    <property type="entry name" value="HTH-TYPE TRANSCRIPTIONAL REGULATOR RV0880"/>
    <property type="match status" value="1"/>
</dbReference>
<proteinExistence type="predicted"/>
<evidence type="ECO:0000313" key="2">
    <source>
        <dbReference type="EMBL" id="KHL02773.1"/>
    </source>
</evidence>
<feature type="domain" description="HTH marR-type" evidence="1">
    <location>
        <begin position="9"/>
        <end position="152"/>
    </location>
</feature>
<reference evidence="2 3" key="1">
    <citation type="submission" date="2014-09" db="EMBL/GenBank/DDBJ databases">
        <title>Genome sequence of Sinomonas sp. MUSC 117.</title>
        <authorList>
            <person name="Lee L.-H."/>
        </authorList>
    </citation>
    <scope>NUCLEOTIDE SEQUENCE [LARGE SCALE GENOMIC DNA]</scope>
    <source>
        <strain evidence="2 3">MUSC 117</strain>
    </source>
</reference>
<dbReference type="GO" id="GO:0003700">
    <property type="term" value="F:DNA-binding transcription factor activity"/>
    <property type="evidence" value="ECO:0007669"/>
    <property type="project" value="InterPro"/>
</dbReference>
<dbReference type="AlphaFoldDB" id="A0A0B2AHN6"/>